<sequence length="232" mass="25606">KIQVTSTFLGGGEAASETKMAGFHLWPYGVRGSYVTEMNFDRPRPWRLDIVVNGVEDQGMAVALFEVAEHGNVPNIGSIPPLSRNKTLQNTESLEKLTTDFVPDPDLYQITVEDAVATGKPTVVVFASPAFCTSRTCGSQTATLSEFKAEHAGEANFIHVEIYDNPDEIQGDLNKATLSQSVQDWRISDLPDWFNESWTFILSDEGRVSQRFEGFATLEELESALQVVLAQS</sequence>
<feature type="domain" description="Thioredoxin" evidence="1">
    <location>
        <begin position="88"/>
        <end position="230"/>
    </location>
</feature>
<protein>
    <recommendedName>
        <fullName evidence="1">Thioredoxin domain-containing protein</fullName>
    </recommendedName>
</protein>
<name>A0A382NQ49_9ZZZZ</name>
<dbReference type="EMBL" id="UINC01101713">
    <property type="protein sequence ID" value="SVC62740.1"/>
    <property type="molecule type" value="Genomic_DNA"/>
</dbReference>
<reference evidence="2" key="1">
    <citation type="submission" date="2018-05" db="EMBL/GenBank/DDBJ databases">
        <authorList>
            <person name="Lanie J.A."/>
            <person name="Ng W.-L."/>
            <person name="Kazmierczak K.M."/>
            <person name="Andrzejewski T.M."/>
            <person name="Davidsen T.M."/>
            <person name="Wayne K.J."/>
            <person name="Tettelin H."/>
            <person name="Glass J.I."/>
            <person name="Rusch D."/>
            <person name="Podicherti R."/>
            <person name="Tsui H.-C.T."/>
            <person name="Winkler M.E."/>
        </authorList>
    </citation>
    <scope>NUCLEOTIDE SEQUENCE</scope>
</reference>
<dbReference type="SUPFAM" id="SSF52833">
    <property type="entry name" value="Thioredoxin-like"/>
    <property type="match status" value="1"/>
</dbReference>
<dbReference type="AlphaFoldDB" id="A0A382NQ49"/>
<dbReference type="CDD" id="cd02947">
    <property type="entry name" value="TRX_family"/>
    <property type="match status" value="1"/>
</dbReference>
<dbReference type="InterPro" id="IPR036249">
    <property type="entry name" value="Thioredoxin-like_sf"/>
</dbReference>
<evidence type="ECO:0000313" key="2">
    <source>
        <dbReference type="EMBL" id="SVC62740.1"/>
    </source>
</evidence>
<dbReference type="PROSITE" id="PS51352">
    <property type="entry name" value="THIOREDOXIN_2"/>
    <property type="match status" value="1"/>
</dbReference>
<proteinExistence type="predicted"/>
<gene>
    <name evidence="2" type="ORF">METZ01_LOCUS315594</name>
</gene>
<organism evidence="2">
    <name type="scientific">marine metagenome</name>
    <dbReference type="NCBI Taxonomy" id="408172"/>
    <lineage>
        <taxon>unclassified sequences</taxon>
        <taxon>metagenomes</taxon>
        <taxon>ecological metagenomes</taxon>
    </lineage>
</organism>
<feature type="non-terminal residue" evidence="2">
    <location>
        <position position="1"/>
    </location>
</feature>
<dbReference type="InterPro" id="IPR013766">
    <property type="entry name" value="Thioredoxin_domain"/>
</dbReference>
<accession>A0A382NQ49</accession>
<evidence type="ECO:0000259" key="1">
    <source>
        <dbReference type="PROSITE" id="PS51352"/>
    </source>
</evidence>
<dbReference type="Gene3D" id="3.40.30.10">
    <property type="entry name" value="Glutaredoxin"/>
    <property type="match status" value="1"/>
</dbReference>